<comment type="caution">
    <text evidence="2">The sequence shown here is derived from an EMBL/GenBank/DDBJ whole genome shotgun (WGS) entry which is preliminary data.</text>
</comment>
<evidence type="ECO:0000313" key="2">
    <source>
        <dbReference type="EMBL" id="CAL1279718.1"/>
    </source>
</evidence>
<organism evidence="2 3">
    <name type="scientific">Larinioides sclopetarius</name>
    <dbReference type="NCBI Taxonomy" id="280406"/>
    <lineage>
        <taxon>Eukaryota</taxon>
        <taxon>Metazoa</taxon>
        <taxon>Ecdysozoa</taxon>
        <taxon>Arthropoda</taxon>
        <taxon>Chelicerata</taxon>
        <taxon>Arachnida</taxon>
        <taxon>Araneae</taxon>
        <taxon>Araneomorphae</taxon>
        <taxon>Entelegynae</taxon>
        <taxon>Araneoidea</taxon>
        <taxon>Araneidae</taxon>
        <taxon>Larinioides</taxon>
    </lineage>
</organism>
<dbReference type="AlphaFoldDB" id="A0AAV2A6T9"/>
<dbReference type="PANTHER" id="PTHR12458">
    <property type="entry name" value="ORF PROTEIN"/>
    <property type="match status" value="1"/>
</dbReference>
<dbReference type="EMBL" id="CAXIEN010000124">
    <property type="protein sequence ID" value="CAL1279718.1"/>
    <property type="molecule type" value="Genomic_DNA"/>
</dbReference>
<sequence length="238" mass="28096">MVLPVRTLHIDWRRRRYIPQKKSAILHNILQSGLVTIFSSHGYDPLKYWSVHAGKGSIQRVRTPDLAGMTLELMSSSFCTTYISAPEDARMRICCNMPVLTLVLEYLNLPFTFELQIKDSRNMKRRYRISTCQLTSKLGTLTCNMPLGLCRGWNKIEINLQELARWSYNSNYVEFLGIQIYANCRLRRVYFSDRKYSESELPDEYLMKDPVELNMKYNDNTPFTLYPTNLYKDWNWLD</sequence>
<reference evidence="2 3" key="1">
    <citation type="submission" date="2024-04" db="EMBL/GenBank/DDBJ databases">
        <authorList>
            <person name="Rising A."/>
            <person name="Reimegard J."/>
            <person name="Sonavane S."/>
            <person name="Akerstrom W."/>
            <person name="Nylinder S."/>
            <person name="Hedman E."/>
            <person name="Kallberg Y."/>
        </authorList>
    </citation>
    <scope>NUCLEOTIDE SEQUENCE [LARGE SCALE GENOMIC DNA]</scope>
</reference>
<dbReference type="Pfam" id="PF05018">
    <property type="entry name" value="CFA20_dom"/>
    <property type="match status" value="1"/>
</dbReference>
<protein>
    <recommendedName>
        <fullName evidence="1">CFA20 domain-containing protein</fullName>
    </recommendedName>
</protein>
<keyword evidence="3" id="KW-1185">Reference proteome</keyword>
<dbReference type="Proteomes" id="UP001497382">
    <property type="component" value="Unassembled WGS sequence"/>
</dbReference>
<dbReference type="InterPro" id="IPR040441">
    <property type="entry name" value="CFA20/CFAP20DC"/>
</dbReference>
<name>A0AAV2A6T9_9ARAC</name>
<evidence type="ECO:0000313" key="3">
    <source>
        <dbReference type="Proteomes" id="UP001497382"/>
    </source>
</evidence>
<accession>A0AAV2A6T9</accession>
<dbReference type="InterPro" id="IPR007714">
    <property type="entry name" value="CFA20_dom"/>
</dbReference>
<evidence type="ECO:0000259" key="1">
    <source>
        <dbReference type="Pfam" id="PF05018"/>
    </source>
</evidence>
<proteinExistence type="predicted"/>
<feature type="domain" description="CFA20" evidence="1">
    <location>
        <begin position="27"/>
        <end position="208"/>
    </location>
</feature>
<gene>
    <name evidence="2" type="ORF">LARSCL_LOCUS10552</name>
</gene>